<evidence type="ECO:0000256" key="7">
    <source>
        <dbReference type="RuleBase" id="RU367062"/>
    </source>
</evidence>
<dbReference type="GO" id="GO:0140053">
    <property type="term" value="P:mitochondrial gene expression"/>
    <property type="evidence" value="ECO:0007669"/>
    <property type="project" value="UniProtKB-UniRule"/>
</dbReference>
<evidence type="ECO:0000313" key="8">
    <source>
        <dbReference type="EMBL" id="KAH3683274.1"/>
    </source>
</evidence>
<dbReference type="GO" id="GO:0048255">
    <property type="term" value="P:mRNA stabilization"/>
    <property type="evidence" value="ECO:0007669"/>
    <property type="project" value="TreeGrafter"/>
</dbReference>
<comment type="subcellular location">
    <subcellularLocation>
        <location evidence="1 7">Mitochondrion inner membrane</location>
        <topology evidence="1 7">Peripheral membrane protein</topology>
        <orientation evidence="1 7">Matrix side</orientation>
    </subcellularLocation>
</comment>
<evidence type="ECO:0000313" key="9">
    <source>
        <dbReference type="Proteomes" id="UP000774326"/>
    </source>
</evidence>
<evidence type="ECO:0000256" key="1">
    <source>
        <dbReference type="ARBA" id="ARBA00004443"/>
    </source>
</evidence>
<dbReference type="GO" id="GO:0005743">
    <property type="term" value="C:mitochondrial inner membrane"/>
    <property type="evidence" value="ECO:0007669"/>
    <property type="project" value="UniProtKB-SubCell"/>
</dbReference>
<dbReference type="PANTHER" id="PTHR28087">
    <property type="entry name" value="ATPASE SYNTHESIS PROTEIN 25, MITOCHONDRIAL"/>
    <property type="match status" value="1"/>
</dbReference>
<evidence type="ECO:0000256" key="4">
    <source>
        <dbReference type="ARBA" id="ARBA00022946"/>
    </source>
</evidence>
<gene>
    <name evidence="8" type="ORF">WICPIJ_005743</name>
</gene>
<evidence type="ECO:0000256" key="3">
    <source>
        <dbReference type="ARBA" id="ARBA00022792"/>
    </source>
</evidence>
<keyword evidence="4 7" id="KW-0809">Transit peptide</keyword>
<reference evidence="8" key="1">
    <citation type="journal article" date="2021" name="Open Biol.">
        <title>Shared evolutionary footprints suggest mitochondrial oxidative damage underlies multiple complex I losses in fungi.</title>
        <authorList>
            <person name="Schikora-Tamarit M.A."/>
            <person name="Marcet-Houben M."/>
            <person name="Nosek J."/>
            <person name="Gabaldon T."/>
        </authorList>
    </citation>
    <scope>NUCLEOTIDE SEQUENCE</scope>
    <source>
        <strain evidence="8">CBS2887</strain>
    </source>
</reference>
<dbReference type="EMBL" id="JAEUBG010003196">
    <property type="protein sequence ID" value="KAH3683274.1"/>
    <property type="molecule type" value="Genomic_DNA"/>
</dbReference>
<comment type="function">
    <text evidence="7">Mitochondrial mRNA stabilization factor.</text>
</comment>
<dbReference type="SUPFAM" id="SSF81301">
    <property type="entry name" value="Nucleotidyltransferase"/>
    <property type="match status" value="1"/>
</dbReference>
<evidence type="ECO:0000256" key="6">
    <source>
        <dbReference type="ARBA" id="ARBA00023136"/>
    </source>
</evidence>
<reference evidence="8" key="2">
    <citation type="submission" date="2021-01" db="EMBL/GenBank/DDBJ databases">
        <authorList>
            <person name="Schikora-Tamarit M.A."/>
        </authorList>
    </citation>
    <scope>NUCLEOTIDE SEQUENCE</scope>
    <source>
        <strain evidence="8">CBS2887</strain>
    </source>
</reference>
<dbReference type="PANTHER" id="PTHR28087:SF1">
    <property type="entry name" value="ATPASE SYNTHESIS PROTEIN 25, MITOCHONDRIAL"/>
    <property type="match status" value="1"/>
</dbReference>
<dbReference type="InterPro" id="IPR040152">
    <property type="entry name" value="Atp25"/>
</dbReference>
<proteinExistence type="inferred from homology"/>
<evidence type="ECO:0000256" key="5">
    <source>
        <dbReference type="ARBA" id="ARBA00023128"/>
    </source>
</evidence>
<evidence type="ECO:0000256" key="2">
    <source>
        <dbReference type="ARBA" id="ARBA00010787"/>
    </source>
</evidence>
<dbReference type="InterPro" id="IPR043519">
    <property type="entry name" value="NT_sf"/>
</dbReference>
<dbReference type="AlphaFoldDB" id="A0A9P8Q5K1"/>
<dbReference type="Pfam" id="PF02410">
    <property type="entry name" value="RsfS"/>
    <property type="match status" value="1"/>
</dbReference>
<dbReference type="Proteomes" id="UP000774326">
    <property type="component" value="Unassembled WGS sequence"/>
</dbReference>
<keyword evidence="5 7" id="KW-0496">Mitochondrion</keyword>
<keyword evidence="9" id="KW-1185">Reference proteome</keyword>
<name>A0A9P8Q5K1_WICPI</name>
<dbReference type="Gene3D" id="3.30.460.10">
    <property type="entry name" value="Beta Polymerase, domain 2"/>
    <property type="match status" value="1"/>
</dbReference>
<sequence length="565" mass="64086">MLTKVPRTFLRRGLRTQSSSVIQNRSFSSSLIVNGNSQFQTQSNVKEENDSSEQATPWYLRESVKPVLESPLSKVERPSIPLNSPEALQMTVDHMALNLGLTDFSIFDMRHRDDDLPISSSTEFVVLCEGKSEKHLQNATQDVVSFLKKEMKTKPSTEGLTKSNSQAKIRQRLRKTGKSHKNTSFGVESNSWIIINTPENISFHLLSPQRRAELNLEELFCEEHERSRYQQINQQRTLPQLDHDSIFAGIFKRHFSTATAPASEDFEAVVLKHIMNEDLASYEKISSKVISDSALALTALKSINTNLMNIEVEGISDDRLQTLRLLFDRSFPTAPELSHFEERLVFYRNLNFLAPECFTFNEIIKCLRSQVEAGVSLTNSQLELSLQSIKTLKNDTSKSLELFNIIGYLNSFDELFKSSRFSVLLLDLFVEKGTTSPNFKEMVSFLKQYELSNEVTGFIISAFVQSNNRIALWEFWNSLDGYSITSSGEAVIDTRPWNSLISVIHENSLSGEITENAIMNDLFNIQLAQCASLTDPDSRAKLEDLLNRFDGSGRGYEHARSLINN</sequence>
<dbReference type="OrthoDB" id="107372at2759"/>
<keyword evidence="6 7" id="KW-0472">Membrane</keyword>
<protein>
    <recommendedName>
        <fullName evidence="7">ATPase synthesis protein 25</fullName>
    </recommendedName>
</protein>
<accession>A0A9P8Q5K1</accession>
<comment type="similarity">
    <text evidence="2 7">Belongs to the ATP25 family.</text>
</comment>
<comment type="caution">
    <text evidence="8">The sequence shown here is derived from an EMBL/GenBank/DDBJ whole genome shotgun (WGS) entry which is preliminary data.</text>
</comment>
<keyword evidence="3 7" id="KW-0999">Mitochondrion inner membrane</keyword>
<organism evidence="8 9">
    <name type="scientific">Wickerhamomyces pijperi</name>
    <name type="common">Yeast</name>
    <name type="synonym">Pichia pijperi</name>
    <dbReference type="NCBI Taxonomy" id="599730"/>
    <lineage>
        <taxon>Eukaryota</taxon>
        <taxon>Fungi</taxon>
        <taxon>Dikarya</taxon>
        <taxon>Ascomycota</taxon>
        <taxon>Saccharomycotina</taxon>
        <taxon>Saccharomycetes</taxon>
        <taxon>Phaffomycetales</taxon>
        <taxon>Wickerhamomycetaceae</taxon>
        <taxon>Wickerhamomyces</taxon>
    </lineage>
</organism>